<evidence type="ECO:0000256" key="5">
    <source>
        <dbReference type="ARBA" id="ARBA00023136"/>
    </source>
</evidence>
<dbReference type="EMBL" id="NPCC01000012">
    <property type="protein sequence ID" value="PAE88899.1"/>
    <property type="molecule type" value="Genomic_DNA"/>
</dbReference>
<dbReference type="OMA" id="FFEVGWV"/>
<dbReference type="Proteomes" id="UP000216207">
    <property type="component" value="Unassembled WGS sequence"/>
</dbReference>
<name>A0A268P075_SHOCL</name>
<dbReference type="GO" id="GO:0005886">
    <property type="term" value="C:plasma membrane"/>
    <property type="evidence" value="ECO:0007669"/>
    <property type="project" value="UniProtKB-SubCell"/>
</dbReference>
<dbReference type="Pfam" id="PF00893">
    <property type="entry name" value="Multi_Drug_Res"/>
    <property type="match status" value="1"/>
</dbReference>
<dbReference type="PANTHER" id="PTHR30561:SF7">
    <property type="entry name" value="GUANIDINIUM EFFLUX SYSTEM SUBUNIT GDNC-RELATED"/>
    <property type="match status" value="1"/>
</dbReference>
<proteinExistence type="inferred from homology"/>
<protein>
    <submittedName>
        <fullName evidence="7">QacE family quaternary ammonium compound efflux SMR transporter</fullName>
    </submittedName>
</protein>
<dbReference type="SUPFAM" id="SSF103481">
    <property type="entry name" value="Multidrug resistance efflux transporter EmrE"/>
    <property type="match status" value="1"/>
</dbReference>
<dbReference type="RefSeq" id="WP_011248678.1">
    <property type="nucleotide sequence ID" value="NZ_BOQQ01000004.1"/>
</dbReference>
<comment type="subcellular location">
    <subcellularLocation>
        <location evidence="1 6">Cell membrane</location>
        <topology evidence="1 6">Multi-pass membrane protein</topology>
    </subcellularLocation>
</comment>
<dbReference type="InterPro" id="IPR045324">
    <property type="entry name" value="Small_multidrug_res"/>
</dbReference>
<comment type="similarity">
    <text evidence="6">Belongs to the drug/metabolite transporter (DMT) superfamily. Small multidrug resistance (SMR) (TC 2.A.7.1) family.</text>
</comment>
<keyword evidence="5" id="KW-0472">Membrane</keyword>
<evidence type="ECO:0000256" key="2">
    <source>
        <dbReference type="ARBA" id="ARBA00022475"/>
    </source>
</evidence>
<reference evidence="7 8" key="1">
    <citation type="submission" date="2017-07" db="EMBL/GenBank/DDBJ databases">
        <title>Isolation and whole genome analysis of endospore-forming bacteria from heroin.</title>
        <authorList>
            <person name="Kalinowski J."/>
            <person name="Ahrens B."/>
            <person name="Al-Dilaimi A."/>
            <person name="Winkler A."/>
            <person name="Wibberg D."/>
            <person name="Schleenbecker U."/>
            <person name="Ruckert C."/>
            <person name="Wolfel R."/>
            <person name="Grass G."/>
        </authorList>
    </citation>
    <scope>NUCLEOTIDE SEQUENCE [LARGE SCALE GENOMIC DNA]</scope>
    <source>
        <strain evidence="7 8">7539</strain>
    </source>
</reference>
<evidence type="ECO:0000256" key="6">
    <source>
        <dbReference type="RuleBase" id="RU003942"/>
    </source>
</evidence>
<evidence type="ECO:0000256" key="4">
    <source>
        <dbReference type="ARBA" id="ARBA00022989"/>
    </source>
</evidence>
<keyword evidence="4" id="KW-1133">Transmembrane helix</keyword>
<comment type="caution">
    <text evidence="7">The sequence shown here is derived from an EMBL/GenBank/DDBJ whole genome shotgun (WGS) entry which is preliminary data.</text>
</comment>
<accession>A0A268P075</accession>
<evidence type="ECO:0000256" key="1">
    <source>
        <dbReference type="ARBA" id="ARBA00004651"/>
    </source>
</evidence>
<dbReference type="AlphaFoldDB" id="A0A268P075"/>
<keyword evidence="2" id="KW-1003">Cell membrane</keyword>
<sequence length="115" mass="12095">MSKHWIFIVVAACFEIGWVIGLKHASTMMEWGLTVVAILASFVLLIAATARLPVATAYAVFVGLGTAGTVIAETLLFGEPFELVKALLIGLLLTGVIGLKLVTPGEKPKSEKGVS</sequence>
<dbReference type="InterPro" id="IPR000390">
    <property type="entry name" value="Small_drug/metabolite_transptr"/>
</dbReference>
<dbReference type="InterPro" id="IPR037185">
    <property type="entry name" value="EmrE-like"/>
</dbReference>
<evidence type="ECO:0000256" key="3">
    <source>
        <dbReference type="ARBA" id="ARBA00022692"/>
    </source>
</evidence>
<evidence type="ECO:0000313" key="7">
    <source>
        <dbReference type="EMBL" id="PAE88899.1"/>
    </source>
</evidence>
<dbReference type="GO" id="GO:0022857">
    <property type="term" value="F:transmembrane transporter activity"/>
    <property type="evidence" value="ECO:0007669"/>
    <property type="project" value="InterPro"/>
</dbReference>
<gene>
    <name evidence="7" type="ORF">CHH72_11025</name>
</gene>
<dbReference type="Gene3D" id="1.10.3730.20">
    <property type="match status" value="1"/>
</dbReference>
<keyword evidence="3 6" id="KW-0812">Transmembrane</keyword>
<dbReference type="PANTHER" id="PTHR30561">
    <property type="entry name" value="SMR FAMILY PROTON-DEPENDENT DRUG EFFLUX TRANSPORTER SUGE"/>
    <property type="match status" value="1"/>
</dbReference>
<evidence type="ECO:0000313" key="8">
    <source>
        <dbReference type="Proteomes" id="UP000216207"/>
    </source>
</evidence>
<organism evidence="7 8">
    <name type="scientific">Shouchella clausii</name>
    <name type="common">Alkalihalobacillus clausii</name>
    <dbReference type="NCBI Taxonomy" id="79880"/>
    <lineage>
        <taxon>Bacteria</taxon>
        <taxon>Bacillati</taxon>
        <taxon>Bacillota</taxon>
        <taxon>Bacilli</taxon>
        <taxon>Bacillales</taxon>
        <taxon>Bacillaceae</taxon>
        <taxon>Shouchella</taxon>
    </lineage>
</organism>